<comment type="similarity">
    <text evidence="1 2">Belongs to the enoyl-CoA hydratase/isomerase family.</text>
</comment>
<reference evidence="3" key="2">
    <citation type="submission" date="2020-09" db="EMBL/GenBank/DDBJ databases">
        <authorList>
            <person name="Sun Q."/>
            <person name="Zhou Y."/>
        </authorList>
    </citation>
    <scope>NUCLEOTIDE SEQUENCE</scope>
    <source>
        <strain evidence="3">CGMCC 1.15320</strain>
    </source>
</reference>
<gene>
    <name evidence="3" type="ORF">GCM10011385_02610</name>
</gene>
<dbReference type="AlphaFoldDB" id="A0A916VYP7"/>
<dbReference type="SUPFAM" id="SSF52096">
    <property type="entry name" value="ClpP/crotonase"/>
    <property type="match status" value="1"/>
</dbReference>
<dbReference type="Proteomes" id="UP000636264">
    <property type="component" value="Unassembled WGS sequence"/>
</dbReference>
<dbReference type="EMBL" id="BMIF01000001">
    <property type="protein sequence ID" value="GGA52746.1"/>
    <property type="molecule type" value="Genomic_DNA"/>
</dbReference>
<dbReference type="InterPro" id="IPR001753">
    <property type="entry name" value="Enoyl-CoA_hydra/iso"/>
</dbReference>
<dbReference type="PROSITE" id="PS00166">
    <property type="entry name" value="ENOYL_COA_HYDRATASE"/>
    <property type="match status" value="1"/>
</dbReference>
<evidence type="ECO:0000256" key="1">
    <source>
        <dbReference type="ARBA" id="ARBA00005254"/>
    </source>
</evidence>
<dbReference type="PANTHER" id="PTHR11941">
    <property type="entry name" value="ENOYL-COA HYDRATASE-RELATED"/>
    <property type="match status" value="1"/>
</dbReference>
<sequence>MKIDEILNQGWQHFNLSLDNKILTVQLDTKGFERNDFDASVIDELRQLGVLLHRNIDINVVLLCGRSDVFSFGSDPKAFKLRFSPETMLERRHDVMPGADMAEAWSKIEAITIAAIDGRCRGAASVLSVACDFRIMGEGVEFFFPEVPNGMILGWGAIPRLVELAGPSRTKQMILFGEFLSATICEKWGLADEIAPAGESHIVAQRWAEKVTNLPPLAVRMTKEAIDTYSTALHASAAVADRNRYLVAGHIRAGLLK</sequence>
<accession>A0A916VYP7</accession>
<dbReference type="CDD" id="cd06558">
    <property type="entry name" value="crotonase-like"/>
    <property type="match status" value="1"/>
</dbReference>
<organism evidence="3 4">
    <name type="scientific">Nitratireductor aestuarii</name>
    <dbReference type="NCBI Taxonomy" id="1735103"/>
    <lineage>
        <taxon>Bacteria</taxon>
        <taxon>Pseudomonadati</taxon>
        <taxon>Pseudomonadota</taxon>
        <taxon>Alphaproteobacteria</taxon>
        <taxon>Hyphomicrobiales</taxon>
        <taxon>Phyllobacteriaceae</taxon>
        <taxon>Nitratireductor</taxon>
    </lineage>
</organism>
<reference evidence="3" key="1">
    <citation type="journal article" date="2014" name="Int. J. Syst. Evol. Microbiol.">
        <title>Complete genome sequence of Corynebacterium casei LMG S-19264T (=DSM 44701T), isolated from a smear-ripened cheese.</title>
        <authorList>
            <consortium name="US DOE Joint Genome Institute (JGI-PGF)"/>
            <person name="Walter F."/>
            <person name="Albersmeier A."/>
            <person name="Kalinowski J."/>
            <person name="Ruckert C."/>
        </authorList>
    </citation>
    <scope>NUCLEOTIDE SEQUENCE</scope>
    <source>
        <strain evidence="3">CGMCC 1.15320</strain>
    </source>
</reference>
<dbReference type="PANTHER" id="PTHR11941:SF54">
    <property type="entry name" value="ENOYL-COA HYDRATASE, MITOCHONDRIAL"/>
    <property type="match status" value="1"/>
</dbReference>
<dbReference type="GO" id="GO:0003824">
    <property type="term" value="F:catalytic activity"/>
    <property type="evidence" value="ECO:0007669"/>
    <property type="project" value="InterPro"/>
</dbReference>
<dbReference type="Pfam" id="PF00378">
    <property type="entry name" value="ECH_1"/>
    <property type="match status" value="1"/>
</dbReference>
<keyword evidence="4" id="KW-1185">Reference proteome</keyword>
<dbReference type="Gene3D" id="3.90.226.10">
    <property type="entry name" value="2-enoyl-CoA Hydratase, Chain A, domain 1"/>
    <property type="match status" value="1"/>
</dbReference>
<name>A0A916VYP7_9HYPH</name>
<evidence type="ECO:0000313" key="4">
    <source>
        <dbReference type="Proteomes" id="UP000636264"/>
    </source>
</evidence>
<evidence type="ECO:0008006" key="5">
    <source>
        <dbReference type="Google" id="ProtNLM"/>
    </source>
</evidence>
<comment type="caution">
    <text evidence="3">The sequence shown here is derived from an EMBL/GenBank/DDBJ whole genome shotgun (WGS) entry which is preliminary data.</text>
</comment>
<dbReference type="GO" id="GO:0006635">
    <property type="term" value="P:fatty acid beta-oxidation"/>
    <property type="evidence" value="ECO:0007669"/>
    <property type="project" value="TreeGrafter"/>
</dbReference>
<evidence type="ECO:0000313" key="3">
    <source>
        <dbReference type="EMBL" id="GGA52746.1"/>
    </source>
</evidence>
<proteinExistence type="inferred from homology"/>
<dbReference type="InterPro" id="IPR029045">
    <property type="entry name" value="ClpP/crotonase-like_dom_sf"/>
</dbReference>
<dbReference type="InterPro" id="IPR018376">
    <property type="entry name" value="Enoyl-CoA_hyd/isom_CS"/>
</dbReference>
<protein>
    <recommendedName>
        <fullName evidence="5">Enoyl-CoA hydratase</fullName>
    </recommendedName>
</protein>
<evidence type="ECO:0000256" key="2">
    <source>
        <dbReference type="RuleBase" id="RU003707"/>
    </source>
</evidence>